<organism evidence="1 2">
    <name type="scientific">Coptis chinensis</name>
    <dbReference type="NCBI Taxonomy" id="261450"/>
    <lineage>
        <taxon>Eukaryota</taxon>
        <taxon>Viridiplantae</taxon>
        <taxon>Streptophyta</taxon>
        <taxon>Embryophyta</taxon>
        <taxon>Tracheophyta</taxon>
        <taxon>Spermatophyta</taxon>
        <taxon>Magnoliopsida</taxon>
        <taxon>Ranunculales</taxon>
        <taxon>Ranunculaceae</taxon>
        <taxon>Coptidoideae</taxon>
        <taxon>Coptis</taxon>
    </lineage>
</organism>
<sequence length="328" mass="36762">MAEKKTISIKLLVDKEKNKVLFAESNKDFADVLFSFLTIPIGTIVRLAEKQSKLGCIDALYQSVETLDTDYFKTGACKSMLLMPRSAYQHKHINLAVNICGHTCYYGCPIWTCLTETNCLLSCFKNTLCQCGQEMDKQIRIKLEKFAEGDDLTEVFIKGNRKFIISDDLLVRKASIFPILCKFAVKATKSVEERIVCVGVKEVLNLLLRSLVSKTPLSDVSLSKRNWINTNMIGNKSGDIKFPIPRTGLVARRVSLTLLVERREEKVLYAVAEEDFLDFLLSFLAFPVGSMVELLEPLSSISSVSLVNKLGVPLSDLEERVVSVGEKE</sequence>
<dbReference type="OrthoDB" id="1277335at2759"/>
<dbReference type="EMBL" id="JADFTS010000002">
    <property type="protein sequence ID" value="KAF9618775.1"/>
    <property type="molecule type" value="Genomic_DNA"/>
</dbReference>
<evidence type="ECO:0000313" key="1">
    <source>
        <dbReference type="EMBL" id="KAF9618775.1"/>
    </source>
</evidence>
<reference evidence="1 2" key="1">
    <citation type="submission" date="2020-10" db="EMBL/GenBank/DDBJ databases">
        <title>The Coptis chinensis genome and diversification of protoberbering-type alkaloids.</title>
        <authorList>
            <person name="Wang B."/>
            <person name="Shu S."/>
            <person name="Song C."/>
            <person name="Liu Y."/>
        </authorList>
    </citation>
    <scope>NUCLEOTIDE SEQUENCE [LARGE SCALE GENOMIC DNA]</scope>
    <source>
        <strain evidence="1">HL-2020</strain>
        <tissue evidence="1">Leaf</tissue>
    </source>
</reference>
<dbReference type="InterPro" id="IPR007750">
    <property type="entry name" value="DUF674"/>
</dbReference>
<name>A0A835M4F5_9MAGN</name>
<dbReference type="AlphaFoldDB" id="A0A835M4F5"/>
<dbReference type="Proteomes" id="UP000631114">
    <property type="component" value="Unassembled WGS sequence"/>
</dbReference>
<dbReference type="PANTHER" id="PTHR33103">
    <property type="entry name" value="OS01G0153900 PROTEIN"/>
    <property type="match status" value="1"/>
</dbReference>
<gene>
    <name evidence="1" type="ORF">IFM89_002643</name>
</gene>
<comment type="caution">
    <text evidence="1">The sequence shown here is derived from an EMBL/GenBank/DDBJ whole genome shotgun (WGS) entry which is preliminary data.</text>
</comment>
<protein>
    <recommendedName>
        <fullName evidence="3">DUF674 family protein</fullName>
    </recommendedName>
</protein>
<dbReference type="PANTHER" id="PTHR33103:SF27">
    <property type="entry name" value="OS04G0594700 PROTEIN"/>
    <property type="match status" value="1"/>
</dbReference>
<dbReference type="Pfam" id="PF05056">
    <property type="entry name" value="DUF674"/>
    <property type="match status" value="1"/>
</dbReference>
<proteinExistence type="predicted"/>
<accession>A0A835M4F5</accession>
<evidence type="ECO:0008006" key="3">
    <source>
        <dbReference type="Google" id="ProtNLM"/>
    </source>
</evidence>
<feature type="non-terminal residue" evidence="1">
    <location>
        <position position="328"/>
    </location>
</feature>
<keyword evidence="2" id="KW-1185">Reference proteome</keyword>
<evidence type="ECO:0000313" key="2">
    <source>
        <dbReference type="Proteomes" id="UP000631114"/>
    </source>
</evidence>